<dbReference type="InterPro" id="IPR059011">
    <property type="entry name" value="PTPRR_N"/>
</dbReference>
<evidence type="ECO:0000256" key="5">
    <source>
        <dbReference type="SAM" id="Phobius"/>
    </source>
</evidence>
<proteinExistence type="predicted"/>
<dbReference type="Pfam" id="PF26155">
    <property type="entry name" value="PTPRR_N"/>
    <property type="match status" value="1"/>
</dbReference>
<keyword evidence="5" id="KW-0812">Transmembrane</keyword>
<organism evidence="7 8">
    <name type="scientific">Characodon lateralis</name>
    <dbReference type="NCBI Taxonomy" id="208331"/>
    <lineage>
        <taxon>Eukaryota</taxon>
        <taxon>Metazoa</taxon>
        <taxon>Chordata</taxon>
        <taxon>Craniata</taxon>
        <taxon>Vertebrata</taxon>
        <taxon>Euteleostomi</taxon>
        <taxon>Actinopterygii</taxon>
        <taxon>Neopterygii</taxon>
        <taxon>Teleostei</taxon>
        <taxon>Neoteleostei</taxon>
        <taxon>Acanthomorphata</taxon>
        <taxon>Ovalentaria</taxon>
        <taxon>Atherinomorphae</taxon>
        <taxon>Cyprinodontiformes</taxon>
        <taxon>Goodeidae</taxon>
        <taxon>Characodon</taxon>
    </lineage>
</organism>
<dbReference type="PANTHER" id="PTHR46198:SF2">
    <property type="entry name" value="RECEPTOR-TYPE TYROSINE-PROTEIN PHOSPHATASE R"/>
    <property type="match status" value="1"/>
</dbReference>
<keyword evidence="8" id="KW-1185">Reference proteome</keyword>
<evidence type="ECO:0000256" key="3">
    <source>
        <dbReference type="ARBA" id="ARBA00022912"/>
    </source>
</evidence>
<evidence type="ECO:0000259" key="6">
    <source>
        <dbReference type="Pfam" id="PF26155"/>
    </source>
</evidence>
<evidence type="ECO:0000256" key="2">
    <source>
        <dbReference type="ARBA" id="ARBA00022801"/>
    </source>
</evidence>
<evidence type="ECO:0000313" key="8">
    <source>
        <dbReference type="Proteomes" id="UP001352852"/>
    </source>
</evidence>
<dbReference type="InterPro" id="IPR008356">
    <property type="entry name" value="Tyr_Pase_KIM-con"/>
</dbReference>
<dbReference type="Proteomes" id="UP001352852">
    <property type="component" value="Unassembled WGS sequence"/>
</dbReference>
<comment type="caution">
    <text evidence="7">The sequence shown here is derived from an EMBL/GenBank/DDBJ whole genome shotgun (WGS) entry which is preliminary data.</text>
</comment>
<evidence type="ECO:0000256" key="4">
    <source>
        <dbReference type="SAM" id="MobiDB-lite"/>
    </source>
</evidence>
<dbReference type="EC" id="3.1.3.48" evidence="1"/>
<feature type="transmembrane region" description="Helical" evidence="5">
    <location>
        <begin position="119"/>
        <end position="140"/>
    </location>
</feature>
<feature type="non-terminal residue" evidence="7">
    <location>
        <position position="1"/>
    </location>
</feature>
<keyword evidence="3" id="KW-0904">Protein phosphatase</keyword>
<keyword evidence="2" id="KW-0378">Hydrolase</keyword>
<name>A0ABU7DLU1_9TELE</name>
<feature type="compositionally biased region" description="Low complexity" evidence="4">
    <location>
        <begin position="279"/>
        <end position="296"/>
    </location>
</feature>
<keyword evidence="5" id="KW-0472">Membrane</keyword>
<gene>
    <name evidence="7" type="ORF">CHARACLAT_025674</name>
</gene>
<feature type="region of interest" description="Disordered" evidence="4">
    <location>
        <begin position="258"/>
        <end position="302"/>
    </location>
</feature>
<evidence type="ECO:0000256" key="1">
    <source>
        <dbReference type="ARBA" id="ARBA00013064"/>
    </source>
</evidence>
<reference evidence="7 8" key="1">
    <citation type="submission" date="2021-06" db="EMBL/GenBank/DDBJ databases">
        <authorList>
            <person name="Palmer J.M."/>
        </authorList>
    </citation>
    <scope>NUCLEOTIDE SEQUENCE [LARGE SCALE GENOMIC DNA]</scope>
    <source>
        <strain evidence="7 8">CL_MEX2019</strain>
        <tissue evidence="7">Muscle</tissue>
    </source>
</reference>
<keyword evidence="5" id="KW-1133">Transmembrane helix</keyword>
<accession>A0ABU7DLU1</accession>
<dbReference type="EMBL" id="JAHUTJ010027586">
    <property type="protein sequence ID" value="MED6275350.1"/>
    <property type="molecule type" value="Genomic_DNA"/>
</dbReference>
<feature type="domain" description="PTRR N-terminal" evidence="6">
    <location>
        <begin position="2"/>
        <end position="88"/>
    </location>
</feature>
<protein>
    <recommendedName>
        <fullName evidence="1">protein-tyrosine-phosphatase</fullName>
        <ecNumber evidence="1">3.1.3.48</ecNumber>
    </recommendedName>
</protein>
<dbReference type="PANTHER" id="PTHR46198">
    <property type="entry name" value="PROTEIN-TYROSINE-PHOSPHATASE"/>
    <property type="match status" value="1"/>
</dbReference>
<evidence type="ECO:0000313" key="7">
    <source>
        <dbReference type="EMBL" id="MED6275350.1"/>
    </source>
</evidence>
<sequence length="302" mass="34011">YLAVGVRRLNISHLLWFRDGVAAALGVAPQHVHINKLNARNGIELFVSSERRDIYELRSAKEVVQSLNRSVLHHHLANFGITEVKPECCRKIPDSSPSSPKKNVLQDEQRDHVWSRDGLYNIVLFFTFFLIIITCLMVLYRMKQKVPVTEKHLKALPPDHHVSLTIPPDPFKRSKGNKVVKSESMVQSELSPVVATPIHQQQQPIIACRRLAPTVIPLPRNNNQLCKVPSSCSPNHHTSTTLLNSWYGVFVLRTRTRRLPLHPGPGRGGSRLSRDTQTSLSPDTSSSSSGWSPRRSQASRET</sequence>